<dbReference type="EMBL" id="CP036316">
    <property type="protein sequence ID" value="QDT66667.1"/>
    <property type="molecule type" value="Genomic_DNA"/>
</dbReference>
<protein>
    <submittedName>
        <fullName evidence="3">Putative major pilin subunit</fullName>
    </submittedName>
</protein>
<evidence type="ECO:0000259" key="2">
    <source>
        <dbReference type="Pfam" id="PF07596"/>
    </source>
</evidence>
<name>A0A517TE71_9PLAN</name>
<organism evidence="3 4">
    <name type="scientific">Calycomorphotria hydatis</name>
    <dbReference type="NCBI Taxonomy" id="2528027"/>
    <lineage>
        <taxon>Bacteria</taxon>
        <taxon>Pseudomonadati</taxon>
        <taxon>Planctomycetota</taxon>
        <taxon>Planctomycetia</taxon>
        <taxon>Planctomycetales</taxon>
        <taxon>Planctomycetaceae</taxon>
        <taxon>Calycomorphotria</taxon>
    </lineage>
</organism>
<keyword evidence="1" id="KW-0812">Transmembrane</keyword>
<dbReference type="PANTHER" id="PTHR30093">
    <property type="entry name" value="GENERAL SECRETION PATHWAY PROTEIN G"/>
    <property type="match status" value="1"/>
</dbReference>
<evidence type="ECO:0000256" key="1">
    <source>
        <dbReference type="SAM" id="Phobius"/>
    </source>
</evidence>
<dbReference type="PANTHER" id="PTHR30093:SF2">
    <property type="entry name" value="TYPE II SECRETION SYSTEM PROTEIN H"/>
    <property type="match status" value="1"/>
</dbReference>
<dbReference type="InterPro" id="IPR027558">
    <property type="entry name" value="Pre_pil_HX9DG_C"/>
</dbReference>
<dbReference type="OrthoDB" id="276696at2"/>
<dbReference type="Pfam" id="PF07596">
    <property type="entry name" value="SBP_bac_10"/>
    <property type="match status" value="1"/>
</dbReference>
<dbReference type="InterPro" id="IPR011453">
    <property type="entry name" value="DUF1559"/>
</dbReference>
<keyword evidence="1" id="KW-0472">Membrane</keyword>
<gene>
    <name evidence="3" type="ORF">V22_39380</name>
</gene>
<dbReference type="KEGG" id="chya:V22_39380"/>
<dbReference type="PROSITE" id="PS00409">
    <property type="entry name" value="PROKAR_NTER_METHYL"/>
    <property type="match status" value="1"/>
</dbReference>
<feature type="transmembrane region" description="Helical" evidence="1">
    <location>
        <begin position="20"/>
        <end position="38"/>
    </location>
</feature>
<dbReference type="NCBIfam" id="TIGR02532">
    <property type="entry name" value="IV_pilin_GFxxxE"/>
    <property type="match status" value="1"/>
</dbReference>
<reference evidence="3 4" key="1">
    <citation type="submission" date="2019-02" db="EMBL/GenBank/DDBJ databases">
        <title>Deep-cultivation of Planctomycetes and their phenomic and genomic characterization uncovers novel biology.</title>
        <authorList>
            <person name="Wiegand S."/>
            <person name="Jogler M."/>
            <person name="Boedeker C."/>
            <person name="Pinto D."/>
            <person name="Vollmers J."/>
            <person name="Rivas-Marin E."/>
            <person name="Kohn T."/>
            <person name="Peeters S.H."/>
            <person name="Heuer A."/>
            <person name="Rast P."/>
            <person name="Oberbeckmann S."/>
            <person name="Bunk B."/>
            <person name="Jeske O."/>
            <person name="Meyerdierks A."/>
            <person name="Storesund J.E."/>
            <person name="Kallscheuer N."/>
            <person name="Luecker S."/>
            <person name="Lage O.M."/>
            <person name="Pohl T."/>
            <person name="Merkel B.J."/>
            <person name="Hornburger P."/>
            <person name="Mueller R.-W."/>
            <person name="Bruemmer F."/>
            <person name="Labrenz M."/>
            <person name="Spormann A.M."/>
            <person name="Op den Camp H."/>
            <person name="Overmann J."/>
            <person name="Amann R."/>
            <person name="Jetten M.S.M."/>
            <person name="Mascher T."/>
            <person name="Medema M.H."/>
            <person name="Devos D.P."/>
            <person name="Kaster A.-K."/>
            <person name="Ovreas L."/>
            <person name="Rohde M."/>
            <person name="Galperin M.Y."/>
            <person name="Jogler C."/>
        </authorList>
    </citation>
    <scope>NUCLEOTIDE SEQUENCE [LARGE SCALE GENOMIC DNA]</scope>
    <source>
        <strain evidence="3 4">V22</strain>
    </source>
</reference>
<dbReference type="AlphaFoldDB" id="A0A517TE71"/>
<dbReference type="InterPro" id="IPR012902">
    <property type="entry name" value="N_methyl_site"/>
</dbReference>
<accession>A0A517TE71</accession>
<dbReference type="Proteomes" id="UP000319976">
    <property type="component" value="Chromosome"/>
</dbReference>
<dbReference type="NCBIfam" id="TIGR04294">
    <property type="entry name" value="pre_pil_HX9DG"/>
    <property type="match status" value="1"/>
</dbReference>
<keyword evidence="4" id="KW-1185">Reference proteome</keyword>
<evidence type="ECO:0000313" key="4">
    <source>
        <dbReference type="Proteomes" id="UP000319976"/>
    </source>
</evidence>
<evidence type="ECO:0000313" key="3">
    <source>
        <dbReference type="EMBL" id="QDT66667.1"/>
    </source>
</evidence>
<dbReference type="InterPro" id="IPR045584">
    <property type="entry name" value="Pilin-like"/>
</dbReference>
<proteinExistence type="predicted"/>
<sequence>MIISLSRITHKRQGFTLIELLVVIAIIATLVALLLPAVQQAREAARRSHCKNNLKQIGIAMHTYHDAHRTFPPGLLVPDDRPDTNDFGHRGYRQHPAWGFFLLPYLEQSGIYVLQDFERVGSGILDSPSSSNGLGETLAAYSCPSDIKASKQPTNSSTSGYGTSSYAACRGKSRRRGQTYGGPYFAERGGMFWVNSRVRLRDVTDGSSSTILIGEVSWDQWYGWGTSGSFNIGQTTRGANWPGIGMLKADPLVLRDVDYARPINLSRTGAPTTLNSHGLMGPGHDNDGFGSLHIGGAQFLLADGSVHFISENIDTQSSTLGVYQRLGVRNDGAVVGEF</sequence>
<dbReference type="SUPFAM" id="SSF54523">
    <property type="entry name" value="Pili subunits"/>
    <property type="match status" value="1"/>
</dbReference>
<dbReference type="RefSeq" id="WP_145265931.1">
    <property type="nucleotide sequence ID" value="NZ_CP036316.1"/>
</dbReference>
<keyword evidence="1" id="KW-1133">Transmembrane helix</keyword>
<dbReference type="Gene3D" id="3.30.700.10">
    <property type="entry name" value="Glycoprotein, Type 4 Pilin"/>
    <property type="match status" value="1"/>
</dbReference>
<dbReference type="Pfam" id="PF07963">
    <property type="entry name" value="N_methyl"/>
    <property type="match status" value="1"/>
</dbReference>
<feature type="domain" description="DUF1559" evidence="2">
    <location>
        <begin position="39"/>
        <end position="315"/>
    </location>
</feature>